<dbReference type="SUPFAM" id="SSF82861">
    <property type="entry name" value="Mechanosensitive channel protein MscS (YggB), transmembrane region"/>
    <property type="match status" value="1"/>
</dbReference>
<dbReference type="InterPro" id="IPR052702">
    <property type="entry name" value="MscS-like_channel"/>
</dbReference>
<feature type="transmembrane region" description="Helical" evidence="7">
    <location>
        <begin position="64"/>
        <end position="81"/>
    </location>
</feature>
<proteinExistence type="inferred from homology"/>
<feature type="transmembrane region" description="Helical" evidence="7">
    <location>
        <begin position="126"/>
        <end position="148"/>
    </location>
</feature>
<dbReference type="Gene3D" id="1.10.287.1260">
    <property type="match status" value="1"/>
</dbReference>
<evidence type="ECO:0000256" key="4">
    <source>
        <dbReference type="ARBA" id="ARBA00022692"/>
    </source>
</evidence>
<dbReference type="Pfam" id="PF21082">
    <property type="entry name" value="MS_channel_3rd"/>
    <property type="match status" value="1"/>
</dbReference>
<sequence>MNGNLSSLIHRAVSLFVLPQTRWQLLIIGGLLVVAWMLALLARRSIRRRLELLQRDVRHFGAESLYRAIFWLCAAALIWPVRHVARPFMPTTLLDIALVPVVGIGLIYLAFFLLRGVFGRDKRTHRLLAVSEGITTIVVWIGVVLRVLDLDDDVLRWSANVQITVGQTHFTLLAVAQAVLSVSVMLILALWLGIAFEDRIMRSPKLDANLKVFSIRIGRGAFVLTAVVMSLSMVGIDLTVLGVFSGALGVGLGFGLQKIASNYVSGFIVLADRSLRIGDTISVGGIQGRVTQIRRRYTVVRSFDGIETLIPNEKLITDVVQNHSSYLTRGYAKLTVRVAYASDIELALQLLARAAQGVDRVCADPVPTASLVEFGSDGAQLELAFWIEDAAIGTTGVRSDVNRNVWRLFGEHGVAIPPAQRDVRLVGQAVPVAERAALAT</sequence>
<dbReference type="SUPFAM" id="SSF82689">
    <property type="entry name" value="Mechanosensitive channel protein MscS (YggB), C-terminal domain"/>
    <property type="match status" value="1"/>
</dbReference>
<evidence type="ECO:0000256" key="5">
    <source>
        <dbReference type="ARBA" id="ARBA00022989"/>
    </source>
</evidence>
<evidence type="ECO:0000256" key="7">
    <source>
        <dbReference type="SAM" id="Phobius"/>
    </source>
</evidence>
<evidence type="ECO:0000259" key="8">
    <source>
        <dbReference type="Pfam" id="PF00924"/>
    </source>
</evidence>
<dbReference type="InterPro" id="IPR011066">
    <property type="entry name" value="MscS_channel_C_sf"/>
</dbReference>
<protein>
    <submittedName>
        <fullName evidence="10">Mechanosensitive ion channel</fullName>
    </submittedName>
</protein>
<dbReference type="Proteomes" id="UP000295722">
    <property type="component" value="Unassembled WGS sequence"/>
</dbReference>
<keyword evidence="4 7" id="KW-0812">Transmembrane</keyword>
<feature type="transmembrane region" description="Helical" evidence="7">
    <location>
        <begin position="93"/>
        <end position="114"/>
    </location>
</feature>
<dbReference type="GO" id="GO:0008381">
    <property type="term" value="F:mechanosensitive monoatomic ion channel activity"/>
    <property type="evidence" value="ECO:0007669"/>
    <property type="project" value="UniProtKB-ARBA"/>
</dbReference>
<keyword evidence="6 7" id="KW-0472">Membrane</keyword>
<dbReference type="Pfam" id="PF00924">
    <property type="entry name" value="MS_channel_2nd"/>
    <property type="match status" value="1"/>
</dbReference>
<name>A0A4V2ZZC3_9BURK</name>
<evidence type="ECO:0000256" key="6">
    <source>
        <dbReference type="ARBA" id="ARBA00023136"/>
    </source>
</evidence>
<dbReference type="InterPro" id="IPR010920">
    <property type="entry name" value="LSM_dom_sf"/>
</dbReference>
<feature type="transmembrane region" description="Helical" evidence="7">
    <location>
        <begin position="168"/>
        <end position="192"/>
    </location>
</feature>
<keyword evidence="5 7" id="KW-1133">Transmembrane helix</keyword>
<dbReference type="GO" id="GO:0005886">
    <property type="term" value="C:plasma membrane"/>
    <property type="evidence" value="ECO:0007669"/>
    <property type="project" value="UniProtKB-SubCell"/>
</dbReference>
<dbReference type="AlphaFoldDB" id="A0A4V2ZZC3"/>
<comment type="caution">
    <text evidence="10">The sequence shown here is derived from an EMBL/GenBank/DDBJ whole genome shotgun (WGS) entry which is preliminary data.</text>
</comment>
<organism evidence="10 11">
    <name type="scientific">Paraburkholderia silviterrae</name>
    <dbReference type="NCBI Taxonomy" id="2528715"/>
    <lineage>
        <taxon>Bacteria</taxon>
        <taxon>Pseudomonadati</taxon>
        <taxon>Pseudomonadota</taxon>
        <taxon>Betaproteobacteria</taxon>
        <taxon>Burkholderiales</taxon>
        <taxon>Burkholderiaceae</taxon>
        <taxon>Paraburkholderia</taxon>
    </lineage>
</organism>
<dbReference type="InterPro" id="IPR011014">
    <property type="entry name" value="MscS_channel_TM-2"/>
</dbReference>
<dbReference type="InterPro" id="IPR049278">
    <property type="entry name" value="MS_channel_C"/>
</dbReference>
<dbReference type="PANTHER" id="PTHR30347:SF1">
    <property type="entry name" value="MECHANOSENSITIVE CHANNEL MSCK"/>
    <property type="match status" value="1"/>
</dbReference>
<dbReference type="SUPFAM" id="SSF50182">
    <property type="entry name" value="Sm-like ribonucleoproteins"/>
    <property type="match status" value="1"/>
</dbReference>
<dbReference type="Gene3D" id="3.30.70.100">
    <property type="match status" value="1"/>
</dbReference>
<dbReference type="PANTHER" id="PTHR30347">
    <property type="entry name" value="POTASSIUM CHANNEL RELATED"/>
    <property type="match status" value="1"/>
</dbReference>
<evidence type="ECO:0000256" key="3">
    <source>
        <dbReference type="ARBA" id="ARBA00022475"/>
    </source>
</evidence>
<feature type="domain" description="Mechanosensitive ion channel MscS" evidence="8">
    <location>
        <begin position="259"/>
        <end position="324"/>
    </location>
</feature>
<accession>A0A4V2ZZC3</accession>
<dbReference type="EMBL" id="SMRP01000003">
    <property type="protein sequence ID" value="TDG24631.1"/>
    <property type="molecule type" value="Genomic_DNA"/>
</dbReference>
<dbReference type="Gene3D" id="2.30.30.60">
    <property type="match status" value="1"/>
</dbReference>
<dbReference type="InterPro" id="IPR023408">
    <property type="entry name" value="MscS_beta-dom_sf"/>
</dbReference>
<comment type="subcellular location">
    <subcellularLocation>
        <location evidence="1">Cell membrane</location>
        <topology evidence="1">Multi-pass membrane protein</topology>
    </subcellularLocation>
</comment>
<dbReference type="InterPro" id="IPR006685">
    <property type="entry name" value="MscS_channel_2nd"/>
</dbReference>
<dbReference type="OrthoDB" id="9809206at2"/>
<evidence type="ECO:0000313" key="10">
    <source>
        <dbReference type="EMBL" id="TDG24631.1"/>
    </source>
</evidence>
<dbReference type="RefSeq" id="WP_133194471.1">
    <property type="nucleotide sequence ID" value="NZ_JBHUCW010000006.1"/>
</dbReference>
<evidence type="ECO:0000259" key="9">
    <source>
        <dbReference type="Pfam" id="PF21082"/>
    </source>
</evidence>
<feature type="transmembrane region" description="Helical" evidence="7">
    <location>
        <begin position="23"/>
        <end position="43"/>
    </location>
</feature>
<comment type="similarity">
    <text evidence="2">Belongs to the MscS (TC 1.A.23) family.</text>
</comment>
<keyword evidence="3" id="KW-1003">Cell membrane</keyword>
<gene>
    <name evidence="10" type="ORF">EYW47_08755</name>
</gene>
<keyword evidence="11" id="KW-1185">Reference proteome</keyword>
<feature type="domain" description="Mechanosensitive ion channel MscS C-terminal" evidence="9">
    <location>
        <begin position="333"/>
        <end position="416"/>
    </location>
</feature>
<evidence type="ECO:0000256" key="2">
    <source>
        <dbReference type="ARBA" id="ARBA00008017"/>
    </source>
</evidence>
<reference evidence="10 11" key="1">
    <citation type="submission" date="2019-03" db="EMBL/GenBank/DDBJ databases">
        <title>Paraburkholderia sp. 4M-K11, isolated from subtropical forest soil.</title>
        <authorList>
            <person name="Gao Z.-H."/>
            <person name="Qiu L.-H."/>
        </authorList>
    </citation>
    <scope>NUCLEOTIDE SEQUENCE [LARGE SCALE GENOMIC DNA]</scope>
    <source>
        <strain evidence="10 11">4M-K11</strain>
    </source>
</reference>
<evidence type="ECO:0000256" key="1">
    <source>
        <dbReference type="ARBA" id="ARBA00004651"/>
    </source>
</evidence>
<evidence type="ECO:0000313" key="11">
    <source>
        <dbReference type="Proteomes" id="UP000295722"/>
    </source>
</evidence>